<keyword evidence="2" id="KW-1185">Reference proteome</keyword>
<evidence type="ECO:0000313" key="3">
    <source>
        <dbReference type="WBParaSite" id="Minc3s00366g11082"/>
    </source>
</evidence>
<protein>
    <submittedName>
        <fullName evidence="3">Transmembrane protein</fullName>
    </submittedName>
</protein>
<accession>A0A914LB04</accession>
<name>A0A914LB04_MELIC</name>
<keyword evidence="1" id="KW-1133">Transmembrane helix</keyword>
<dbReference type="WBParaSite" id="Minc3s00366g11082">
    <property type="protein sequence ID" value="Minc3s00366g11082"/>
    <property type="gene ID" value="Minc3s00366g11082"/>
</dbReference>
<feature type="transmembrane region" description="Helical" evidence="1">
    <location>
        <begin position="47"/>
        <end position="65"/>
    </location>
</feature>
<organism evidence="2 3">
    <name type="scientific">Meloidogyne incognita</name>
    <name type="common">Southern root-knot nematode worm</name>
    <name type="synonym">Oxyuris incognita</name>
    <dbReference type="NCBI Taxonomy" id="6306"/>
    <lineage>
        <taxon>Eukaryota</taxon>
        <taxon>Metazoa</taxon>
        <taxon>Ecdysozoa</taxon>
        <taxon>Nematoda</taxon>
        <taxon>Chromadorea</taxon>
        <taxon>Rhabditida</taxon>
        <taxon>Tylenchina</taxon>
        <taxon>Tylenchomorpha</taxon>
        <taxon>Tylenchoidea</taxon>
        <taxon>Meloidogynidae</taxon>
        <taxon>Meloidogyninae</taxon>
        <taxon>Meloidogyne</taxon>
        <taxon>Meloidogyne incognita group</taxon>
    </lineage>
</organism>
<dbReference type="Proteomes" id="UP000887563">
    <property type="component" value="Unplaced"/>
</dbReference>
<keyword evidence="1" id="KW-0472">Membrane</keyword>
<evidence type="ECO:0000313" key="2">
    <source>
        <dbReference type="Proteomes" id="UP000887563"/>
    </source>
</evidence>
<sequence length="184" mass="21584">MLKNNQKITCLNKSSKALVVKNVKNLEVNLLEKNKFFGYSICLKKPMNVIQTIFTTLTMNAYFSIFSVERIIIVPLLVLIVLLLVFLIKIQLRSNKVQEDRLDFLEEHLDFLEEHVMLLGDRVRWLEDFVRPRDEQRGPRNNDAALGNEVREEENLQGRQVVNRGVVLLNGRGEDVHVRHRRHR</sequence>
<keyword evidence="1" id="KW-0812">Transmembrane</keyword>
<proteinExistence type="predicted"/>
<evidence type="ECO:0000256" key="1">
    <source>
        <dbReference type="SAM" id="Phobius"/>
    </source>
</evidence>
<reference evidence="3" key="1">
    <citation type="submission" date="2022-11" db="UniProtKB">
        <authorList>
            <consortium name="WormBaseParasite"/>
        </authorList>
    </citation>
    <scope>IDENTIFICATION</scope>
</reference>
<feature type="transmembrane region" description="Helical" evidence="1">
    <location>
        <begin position="71"/>
        <end position="92"/>
    </location>
</feature>
<dbReference type="AlphaFoldDB" id="A0A914LB04"/>